<feature type="domain" description="SnoaL-like" evidence="1">
    <location>
        <begin position="9"/>
        <end position="99"/>
    </location>
</feature>
<sequence>MSLDICKLYLEALNTKDLEGVLKLFHNEAVVYSPLYGEIKAELFYKTLFEDTTSSDTKLLDLFYSDSKKTSVALHFNYRWQMKNGEHFEFDCVDIFEISSDATQFLKLTIIYDTAPLRDAFNGNKR</sequence>
<keyword evidence="3" id="KW-1185">Reference proteome</keyword>
<dbReference type="EMBL" id="AP019860">
    <property type="protein sequence ID" value="BBM84249.1"/>
    <property type="molecule type" value="Genomic_DNA"/>
</dbReference>
<name>A0A5S9F461_UABAM</name>
<evidence type="ECO:0000313" key="3">
    <source>
        <dbReference type="Proteomes" id="UP000326354"/>
    </source>
</evidence>
<gene>
    <name evidence="2" type="ORF">UABAM_02605</name>
</gene>
<proteinExistence type="predicted"/>
<protein>
    <recommendedName>
        <fullName evidence="1">SnoaL-like domain-containing protein</fullName>
    </recommendedName>
</protein>
<evidence type="ECO:0000259" key="1">
    <source>
        <dbReference type="Pfam" id="PF12680"/>
    </source>
</evidence>
<dbReference type="KEGG" id="uam:UABAM_02605"/>
<dbReference type="OrthoDB" id="459617at2"/>
<reference evidence="2 3" key="1">
    <citation type="submission" date="2019-08" db="EMBL/GenBank/DDBJ databases">
        <title>Complete genome sequence of Candidatus Uab amorphum.</title>
        <authorList>
            <person name="Shiratori T."/>
            <person name="Suzuki S."/>
            <person name="Kakizawa Y."/>
            <person name="Ishida K."/>
        </authorList>
    </citation>
    <scope>NUCLEOTIDE SEQUENCE [LARGE SCALE GENOMIC DNA]</scope>
    <source>
        <strain evidence="2 3">SRT547</strain>
    </source>
</reference>
<dbReference type="AlphaFoldDB" id="A0A5S9F461"/>
<dbReference type="Gene3D" id="3.10.450.50">
    <property type="match status" value="1"/>
</dbReference>
<dbReference type="Proteomes" id="UP000326354">
    <property type="component" value="Chromosome"/>
</dbReference>
<dbReference type="SUPFAM" id="SSF54427">
    <property type="entry name" value="NTF2-like"/>
    <property type="match status" value="1"/>
</dbReference>
<evidence type="ECO:0000313" key="2">
    <source>
        <dbReference type="EMBL" id="BBM84249.1"/>
    </source>
</evidence>
<dbReference type="InterPro" id="IPR037401">
    <property type="entry name" value="SnoaL-like"/>
</dbReference>
<accession>A0A5S9F461</accession>
<dbReference type="InterPro" id="IPR032710">
    <property type="entry name" value="NTF2-like_dom_sf"/>
</dbReference>
<organism evidence="2 3">
    <name type="scientific">Uabimicrobium amorphum</name>
    <dbReference type="NCBI Taxonomy" id="2596890"/>
    <lineage>
        <taxon>Bacteria</taxon>
        <taxon>Pseudomonadati</taxon>
        <taxon>Planctomycetota</taxon>
        <taxon>Candidatus Uabimicrobiia</taxon>
        <taxon>Candidatus Uabimicrobiales</taxon>
        <taxon>Candidatus Uabimicrobiaceae</taxon>
        <taxon>Candidatus Uabimicrobium</taxon>
    </lineage>
</organism>
<dbReference type="RefSeq" id="WP_151968414.1">
    <property type="nucleotide sequence ID" value="NZ_AP019860.1"/>
</dbReference>
<dbReference type="Pfam" id="PF12680">
    <property type="entry name" value="SnoaL_2"/>
    <property type="match status" value="1"/>
</dbReference>